<proteinExistence type="predicted"/>
<gene>
    <name evidence="2" type="ORF">HJG44_03140</name>
</gene>
<protein>
    <recommendedName>
        <fullName evidence="4">Lipoprotein</fullName>
    </recommendedName>
</protein>
<name>A0A849I209_9HYPH</name>
<feature type="signal peptide" evidence="1">
    <location>
        <begin position="1"/>
        <end position="17"/>
    </location>
</feature>
<reference evidence="2 3" key="1">
    <citation type="submission" date="2020-04" db="EMBL/GenBank/DDBJ databases">
        <title>Enterovirga sp. isolate from soil.</title>
        <authorList>
            <person name="Chea S."/>
            <person name="Kim D.-U."/>
        </authorList>
    </citation>
    <scope>NUCLEOTIDE SEQUENCE [LARGE SCALE GENOMIC DNA]</scope>
    <source>
        <strain evidence="2 3">DB1703</strain>
    </source>
</reference>
<dbReference type="RefSeq" id="WP_171216854.1">
    <property type="nucleotide sequence ID" value="NZ_JABEPP010000001.1"/>
</dbReference>
<keyword evidence="3" id="KW-1185">Reference proteome</keyword>
<sequence>MRIITLIGLLVAGSLLAGCQSSSGDDAMGDLSSSMSGALGRDTYGTNRRMDVYGGATAPTLPTIGAPGYGK</sequence>
<dbReference type="AlphaFoldDB" id="A0A849I209"/>
<keyword evidence="1" id="KW-0732">Signal</keyword>
<accession>A0A849I209</accession>
<dbReference type="PROSITE" id="PS51257">
    <property type="entry name" value="PROKAR_LIPOPROTEIN"/>
    <property type="match status" value="1"/>
</dbReference>
<dbReference type="Proteomes" id="UP000564885">
    <property type="component" value="Unassembled WGS sequence"/>
</dbReference>
<dbReference type="EMBL" id="JABEPP010000001">
    <property type="protein sequence ID" value="NNM71391.1"/>
    <property type="molecule type" value="Genomic_DNA"/>
</dbReference>
<organism evidence="2 3">
    <name type="scientific">Enterovirga aerilata</name>
    <dbReference type="NCBI Taxonomy" id="2730920"/>
    <lineage>
        <taxon>Bacteria</taxon>
        <taxon>Pseudomonadati</taxon>
        <taxon>Pseudomonadota</taxon>
        <taxon>Alphaproteobacteria</taxon>
        <taxon>Hyphomicrobiales</taxon>
        <taxon>Methylobacteriaceae</taxon>
        <taxon>Enterovirga</taxon>
    </lineage>
</organism>
<evidence type="ECO:0000313" key="3">
    <source>
        <dbReference type="Proteomes" id="UP000564885"/>
    </source>
</evidence>
<feature type="chain" id="PRO_5032324777" description="Lipoprotein" evidence="1">
    <location>
        <begin position="18"/>
        <end position="71"/>
    </location>
</feature>
<evidence type="ECO:0000256" key="1">
    <source>
        <dbReference type="SAM" id="SignalP"/>
    </source>
</evidence>
<comment type="caution">
    <text evidence="2">The sequence shown here is derived from an EMBL/GenBank/DDBJ whole genome shotgun (WGS) entry which is preliminary data.</text>
</comment>
<evidence type="ECO:0000313" key="2">
    <source>
        <dbReference type="EMBL" id="NNM71391.1"/>
    </source>
</evidence>
<evidence type="ECO:0008006" key="4">
    <source>
        <dbReference type="Google" id="ProtNLM"/>
    </source>
</evidence>